<reference evidence="4" key="1">
    <citation type="submission" date="2015-01" db="EMBL/GenBank/DDBJ databases">
        <authorList>
            <person name="Aksoy S."/>
            <person name="Warren W."/>
            <person name="Wilson R.K."/>
        </authorList>
    </citation>
    <scope>NUCLEOTIDE SEQUENCE [LARGE SCALE GENOMIC DNA]</scope>
    <source>
        <strain evidence="4">IAEA</strain>
    </source>
</reference>
<dbReference type="GO" id="GO:0005634">
    <property type="term" value="C:nucleus"/>
    <property type="evidence" value="ECO:0007669"/>
    <property type="project" value="InterPro"/>
</dbReference>
<evidence type="ECO:0000256" key="1">
    <source>
        <dbReference type="SAM" id="MobiDB-lite"/>
    </source>
</evidence>
<dbReference type="GO" id="GO:0006260">
    <property type="term" value="P:DNA replication"/>
    <property type="evidence" value="ECO:0007669"/>
    <property type="project" value="InterPro"/>
</dbReference>
<dbReference type="STRING" id="67801.A0A1B0AMC7"/>
<dbReference type="VEuPathDB" id="VectorBase:GPPI001708"/>
<feature type="region of interest" description="Disordered" evidence="1">
    <location>
        <begin position="121"/>
        <end position="146"/>
    </location>
</feature>
<dbReference type="InterPro" id="IPR012340">
    <property type="entry name" value="NA-bd_OB-fold"/>
</dbReference>
<dbReference type="InterPro" id="IPR007199">
    <property type="entry name" value="Rep_factor-A_N"/>
</dbReference>
<dbReference type="Pfam" id="PF04057">
    <property type="entry name" value="Rep-A_N"/>
    <property type="match status" value="1"/>
</dbReference>
<dbReference type="Gene3D" id="2.40.50.140">
    <property type="entry name" value="Nucleic acid-binding proteins"/>
    <property type="match status" value="1"/>
</dbReference>
<dbReference type="AlphaFoldDB" id="A0A1B0AMC7"/>
<evidence type="ECO:0000259" key="2">
    <source>
        <dbReference type="Pfam" id="PF04057"/>
    </source>
</evidence>
<accession>A0A1B0AMC7</accession>
<dbReference type="EMBL" id="JXJN01000389">
    <property type="status" value="NOT_ANNOTATED_CDS"/>
    <property type="molecule type" value="Genomic_DNA"/>
</dbReference>
<feature type="compositionally biased region" description="Polar residues" evidence="1">
    <location>
        <begin position="122"/>
        <end position="146"/>
    </location>
</feature>
<proteinExistence type="predicted"/>
<evidence type="ECO:0000313" key="3">
    <source>
        <dbReference type="EnsemblMetazoa" id="GPPI001708-PA"/>
    </source>
</evidence>
<dbReference type="Proteomes" id="UP000092460">
    <property type="component" value="Unassembled WGS sequence"/>
</dbReference>
<dbReference type="GO" id="GO:0003677">
    <property type="term" value="F:DNA binding"/>
    <property type="evidence" value="ECO:0007669"/>
    <property type="project" value="InterPro"/>
</dbReference>
<protein>
    <recommendedName>
        <fullName evidence="2">Replication factor-A protein 1 N-terminal domain-containing protein</fullName>
    </recommendedName>
</protein>
<evidence type="ECO:0000313" key="4">
    <source>
        <dbReference type="Proteomes" id="UP000092460"/>
    </source>
</evidence>
<feature type="domain" description="Replication factor-A protein 1 N-terminal" evidence="2">
    <location>
        <begin position="7"/>
        <end position="86"/>
    </location>
</feature>
<sequence length="146" mass="16070">MPDVTPLTEGVIPRIMNGEDIEAPILQILGVKKIITAESERIRILISDGQYFNSYAMLSTHLNFLCEEEQLKENTIIRVDKYITSIESKNDVSSFMGLTVLHPGHQVQKIGEPVNLLDAPASSAQKAAPTPTSLPSTSNNIFSFQT</sequence>
<organism evidence="3 4">
    <name type="scientific">Glossina palpalis gambiensis</name>
    <dbReference type="NCBI Taxonomy" id="67801"/>
    <lineage>
        <taxon>Eukaryota</taxon>
        <taxon>Metazoa</taxon>
        <taxon>Ecdysozoa</taxon>
        <taxon>Arthropoda</taxon>
        <taxon>Hexapoda</taxon>
        <taxon>Insecta</taxon>
        <taxon>Pterygota</taxon>
        <taxon>Neoptera</taxon>
        <taxon>Endopterygota</taxon>
        <taxon>Diptera</taxon>
        <taxon>Brachycera</taxon>
        <taxon>Muscomorpha</taxon>
        <taxon>Hippoboscoidea</taxon>
        <taxon>Glossinidae</taxon>
        <taxon>Glossina</taxon>
    </lineage>
</organism>
<dbReference type="FunFam" id="2.40.50.140:FF:000117">
    <property type="entry name" value="Replication protein A subunit"/>
    <property type="match status" value="1"/>
</dbReference>
<name>A0A1B0AMC7_9MUSC</name>
<reference evidence="3" key="2">
    <citation type="submission" date="2020-05" db="UniProtKB">
        <authorList>
            <consortium name="EnsemblMetazoa"/>
        </authorList>
    </citation>
    <scope>IDENTIFICATION</scope>
    <source>
        <strain evidence="3">IAEA</strain>
    </source>
</reference>
<keyword evidence="4" id="KW-1185">Reference proteome</keyword>
<dbReference type="SUPFAM" id="SSF50249">
    <property type="entry name" value="Nucleic acid-binding proteins"/>
    <property type="match status" value="1"/>
</dbReference>
<dbReference type="EnsemblMetazoa" id="GPPI001708-RA">
    <property type="protein sequence ID" value="GPPI001708-PA"/>
    <property type="gene ID" value="GPPI001708"/>
</dbReference>